<feature type="transmembrane region" description="Helical" evidence="1">
    <location>
        <begin position="243"/>
        <end position="263"/>
    </location>
</feature>
<accession>A0ABV6MTJ7</accession>
<dbReference type="Pfam" id="PF06724">
    <property type="entry name" value="DUF1206"/>
    <property type="match status" value="3"/>
</dbReference>
<evidence type="ECO:0000313" key="4">
    <source>
        <dbReference type="Proteomes" id="UP001589810"/>
    </source>
</evidence>
<organism evidence="3 4">
    <name type="scientific">Kutzneria chonburiensis</name>
    <dbReference type="NCBI Taxonomy" id="1483604"/>
    <lineage>
        <taxon>Bacteria</taxon>
        <taxon>Bacillati</taxon>
        <taxon>Actinomycetota</taxon>
        <taxon>Actinomycetes</taxon>
        <taxon>Pseudonocardiales</taxon>
        <taxon>Pseudonocardiaceae</taxon>
        <taxon>Kutzneria</taxon>
    </lineage>
</organism>
<feature type="domain" description="DUF1206" evidence="2">
    <location>
        <begin position="105"/>
        <end position="174"/>
    </location>
</feature>
<keyword evidence="1" id="KW-1133">Transmembrane helix</keyword>
<keyword evidence="1" id="KW-0812">Transmembrane</keyword>
<keyword evidence="1" id="KW-0472">Membrane</keyword>
<evidence type="ECO:0000313" key="3">
    <source>
        <dbReference type="EMBL" id="MFC0543658.1"/>
    </source>
</evidence>
<feature type="transmembrane region" description="Helical" evidence="1">
    <location>
        <begin position="194"/>
        <end position="223"/>
    </location>
</feature>
<reference evidence="3 4" key="1">
    <citation type="submission" date="2024-09" db="EMBL/GenBank/DDBJ databases">
        <authorList>
            <person name="Sun Q."/>
            <person name="Mori K."/>
        </authorList>
    </citation>
    <scope>NUCLEOTIDE SEQUENCE [LARGE SCALE GENOMIC DNA]</scope>
    <source>
        <strain evidence="3 4">TBRC 1432</strain>
    </source>
</reference>
<gene>
    <name evidence="3" type="ORF">ACFFH7_19300</name>
</gene>
<evidence type="ECO:0000259" key="2">
    <source>
        <dbReference type="Pfam" id="PF06724"/>
    </source>
</evidence>
<evidence type="ECO:0000256" key="1">
    <source>
        <dbReference type="SAM" id="Phobius"/>
    </source>
</evidence>
<protein>
    <submittedName>
        <fullName evidence="3">DUF1206 domain-containing protein</fullName>
    </submittedName>
</protein>
<feature type="domain" description="DUF1206" evidence="2">
    <location>
        <begin position="200"/>
        <end position="268"/>
    </location>
</feature>
<sequence length="271" mass="28045">MGRATQEAKQAETSRPVQIIGRLGMGGYGVVHLMVAWLAAQIAFGGGGEADQKGAVSTIAAQPFGEVLLWILAVLLVGFGLWQLLAAAVGYRWMQDEKKRLRRRLGVAGRGIVVLGLATYAIKLTVSGGGSSGNQGEQDATAKLLGLPAGPALVIAVAVVVLISAGIIAYRGASRKFLEDLDLTRLPSKTGRVVELLGVVGYIAKGVSYGVIGVLTAIAAITADPSKTGGLDKALHTMAGQPFGVVLLIAVALGFAAFGLYCFGDARCRRM</sequence>
<dbReference type="Proteomes" id="UP001589810">
    <property type="component" value="Unassembled WGS sequence"/>
</dbReference>
<feature type="transmembrane region" description="Helical" evidence="1">
    <location>
        <begin position="152"/>
        <end position="173"/>
    </location>
</feature>
<dbReference type="RefSeq" id="WP_273940206.1">
    <property type="nucleotide sequence ID" value="NZ_CP097263.1"/>
</dbReference>
<feature type="transmembrane region" description="Helical" evidence="1">
    <location>
        <begin position="25"/>
        <end position="47"/>
    </location>
</feature>
<feature type="transmembrane region" description="Helical" evidence="1">
    <location>
        <begin position="105"/>
        <end position="122"/>
    </location>
</feature>
<feature type="domain" description="DUF1206" evidence="2">
    <location>
        <begin position="23"/>
        <end position="88"/>
    </location>
</feature>
<comment type="caution">
    <text evidence="3">The sequence shown here is derived from an EMBL/GenBank/DDBJ whole genome shotgun (WGS) entry which is preliminary data.</text>
</comment>
<keyword evidence="4" id="KW-1185">Reference proteome</keyword>
<feature type="transmembrane region" description="Helical" evidence="1">
    <location>
        <begin position="67"/>
        <end position="93"/>
    </location>
</feature>
<proteinExistence type="predicted"/>
<dbReference type="EMBL" id="JBHLUD010000006">
    <property type="protein sequence ID" value="MFC0543658.1"/>
    <property type="molecule type" value="Genomic_DNA"/>
</dbReference>
<name>A0ABV6MTJ7_9PSEU</name>
<dbReference type="InterPro" id="IPR009597">
    <property type="entry name" value="DUF1206"/>
</dbReference>